<organism evidence="3 4">
    <name type="scientific">Effrenium voratum</name>
    <dbReference type="NCBI Taxonomy" id="2562239"/>
    <lineage>
        <taxon>Eukaryota</taxon>
        <taxon>Sar</taxon>
        <taxon>Alveolata</taxon>
        <taxon>Dinophyceae</taxon>
        <taxon>Suessiales</taxon>
        <taxon>Symbiodiniaceae</taxon>
        <taxon>Effrenium</taxon>
    </lineage>
</organism>
<keyword evidence="1" id="KW-0472">Membrane</keyword>
<feature type="transmembrane region" description="Helical" evidence="1">
    <location>
        <begin position="258"/>
        <end position="279"/>
    </location>
</feature>
<keyword evidence="2" id="KW-0732">Signal</keyword>
<evidence type="ECO:0000313" key="3">
    <source>
        <dbReference type="EMBL" id="CAJ1395043.1"/>
    </source>
</evidence>
<feature type="chain" id="PRO_5041383165" evidence="2">
    <location>
        <begin position="19"/>
        <end position="297"/>
    </location>
</feature>
<dbReference type="AlphaFoldDB" id="A0AA36IW24"/>
<dbReference type="Proteomes" id="UP001178507">
    <property type="component" value="Unassembled WGS sequence"/>
</dbReference>
<protein>
    <submittedName>
        <fullName evidence="3">Uncharacterized protein</fullName>
    </submittedName>
</protein>
<reference evidence="3" key="1">
    <citation type="submission" date="2023-08" db="EMBL/GenBank/DDBJ databases">
        <authorList>
            <person name="Chen Y."/>
            <person name="Shah S."/>
            <person name="Dougan E. K."/>
            <person name="Thang M."/>
            <person name="Chan C."/>
        </authorList>
    </citation>
    <scope>NUCLEOTIDE SEQUENCE</scope>
</reference>
<keyword evidence="4" id="KW-1185">Reference proteome</keyword>
<feature type="signal peptide" evidence="2">
    <location>
        <begin position="1"/>
        <end position="18"/>
    </location>
</feature>
<evidence type="ECO:0000256" key="2">
    <source>
        <dbReference type="SAM" id="SignalP"/>
    </source>
</evidence>
<name>A0AA36IW24_9DINO</name>
<proteinExistence type="predicted"/>
<gene>
    <name evidence="3" type="ORF">EVOR1521_LOCUS19567</name>
</gene>
<dbReference type="EMBL" id="CAUJNA010003035">
    <property type="protein sequence ID" value="CAJ1395043.1"/>
    <property type="molecule type" value="Genomic_DNA"/>
</dbReference>
<keyword evidence="1" id="KW-1133">Transmembrane helix</keyword>
<accession>A0AA36IW24</accession>
<evidence type="ECO:0000313" key="4">
    <source>
        <dbReference type="Proteomes" id="UP001178507"/>
    </source>
</evidence>
<evidence type="ECO:0000256" key="1">
    <source>
        <dbReference type="SAM" id="Phobius"/>
    </source>
</evidence>
<comment type="caution">
    <text evidence="3">The sequence shown here is derived from an EMBL/GenBank/DDBJ whole genome shotgun (WGS) entry which is preliminary data.</text>
</comment>
<keyword evidence="1" id="KW-0812">Transmembrane</keyword>
<sequence>MRIAWLALVLSATAETATEGPALDKVLSIKGGSVENLTSQITKLSNQVLNANSNYMIPGTPEVEKVAKKLEVLVGQAAQSGSKLAADVLTDSTKAAGATAAYEMAKLASAAACQDTTACSAAAQQVADTQSQLLRAAAQFKGLSRIVGPQADKGTKQEQDQYYALAAQIPQLSTNQANATMHATRLCGEKKTPCQVALNTTVTALHDELQAQDNLLASKDTASELSMVVKRAEELLRPLEMKDLRLFELRRTASMHSYPAFAVLGAGALFVLAAGAVLLRKHRTSRTRAGEVLLAEE</sequence>